<accession>A0AAQ0EMP4</accession>
<dbReference type="CDD" id="cd10918">
    <property type="entry name" value="CE4_NodB_like_5s_6s"/>
    <property type="match status" value="1"/>
</dbReference>
<dbReference type="Gene3D" id="3.20.20.370">
    <property type="entry name" value="Glycoside hydrolase/deacetylase"/>
    <property type="match status" value="1"/>
</dbReference>
<dbReference type="GO" id="GO:0005576">
    <property type="term" value="C:extracellular region"/>
    <property type="evidence" value="ECO:0007669"/>
    <property type="project" value="UniProtKB-SubCell"/>
</dbReference>
<sequence length="243" mass="28270">MLRVLAYRQVAFSKVPYIFKSFLGFLRSLGRHYSFVLPGDPLPKRRAIMLTFDNASVDFYTQVFPFLQKFQIPAVVGVAWRYVSRLESENLPIDVRTSPLDCLAFQDEIFSRYQPFCSVKELCLMAKSPYIRLASSGFAIRNLKHSPPYLHTEIVLSKILLEEAVQAPIESFFYPFGKSDLISQHLVQEAYRYSFLLGNTASFSYAKQSQHGIPRMDMALDCREIPSLYRLFMRRFKQFFVLH</sequence>
<proteinExistence type="predicted"/>
<feature type="domain" description="NodB homology" evidence="3">
    <location>
        <begin position="44"/>
        <end position="181"/>
    </location>
</feature>
<evidence type="ECO:0000259" key="3">
    <source>
        <dbReference type="Pfam" id="PF01522"/>
    </source>
</evidence>
<dbReference type="RefSeq" id="WP_219664437.1">
    <property type="nucleotide sequence ID" value="NZ_CP063064.1"/>
</dbReference>
<evidence type="ECO:0000256" key="2">
    <source>
        <dbReference type="ARBA" id="ARBA00022729"/>
    </source>
</evidence>
<dbReference type="PANTHER" id="PTHR34216:SF3">
    <property type="entry name" value="POLY-BETA-1,6-N-ACETYL-D-GLUCOSAMINE N-DEACETYLASE"/>
    <property type="match status" value="1"/>
</dbReference>
<dbReference type="GO" id="GO:0016810">
    <property type="term" value="F:hydrolase activity, acting on carbon-nitrogen (but not peptide) bonds"/>
    <property type="evidence" value="ECO:0007669"/>
    <property type="project" value="InterPro"/>
</dbReference>
<dbReference type="PANTHER" id="PTHR34216">
    <property type="match status" value="1"/>
</dbReference>
<dbReference type="GO" id="GO:0005975">
    <property type="term" value="P:carbohydrate metabolic process"/>
    <property type="evidence" value="ECO:0007669"/>
    <property type="project" value="InterPro"/>
</dbReference>
<dbReference type="AlphaFoldDB" id="A0AAQ0EMP4"/>
<dbReference type="Proteomes" id="UP000825134">
    <property type="component" value="Chromosome"/>
</dbReference>
<dbReference type="InterPro" id="IPR002509">
    <property type="entry name" value="NODB_dom"/>
</dbReference>
<evidence type="ECO:0000313" key="5">
    <source>
        <dbReference type="Proteomes" id="UP000825134"/>
    </source>
</evidence>
<dbReference type="InterPro" id="IPR051398">
    <property type="entry name" value="Polysacch_Deacetylase"/>
</dbReference>
<reference evidence="4" key="1">
    <citation type="journal article" date="2021" name="Front. Microbiol.">
        <title>Generation of Tetracycline and Rifamycin Resistant Chlamydia Suis Recombinants.</title>
        <authorList>
            <person name="Marti H."/>
            <person name="Bommana S."/>
            <person name="Read T.D."/>
            <person name="Pesch T."/>
            <person name="Prahauser B."/>
            <person name="Dean D."/>
            <person name="Borel N."/>
        </authorList>
    </citation>
    <scope>NUCLEOTIDE SEQUENCE</scope>
    <source>
        <strain evidence="4">208.1</strain>
    </source>
</reference>
<evidence type="ECO:0000256" key="1">
    <source>
        <dbReference type="ARBA" id="ARBA00004613"/>
    </source>
</evidence>
<organism evidence="4 5">
    <name type="scientific">Chlamydia suis</name>
    <dbReference type="NCBI Taxonomy" id="83559"/>
    <lineage>
        <taxon>Bacteria</taxon>
        <taxon>Pseudomonadati</taxon>
        <taxon>Chlamydiota</taxon>
        <taxon>Chlamydiia</taxon>
        <taxon>Chlamydiales</taxon>
        <taxon>Chlamydiaceae</taxon>
        <taxon>Chlamydia/Chlamydophila group</taxon>
        <taxon>Chlamydia</taxon>
    </lineage>
</organism>
<name>A0AAQ0EMP4_9CHLA</name>
<gene>
    <name evidence="4" type="ORF">INQ84_00400</name>
</gene>
<evidence type="ECO:0000313" key="4">
    <source>
        <dbReference type="EMBL" id="QYC74468.1"/>
    </source>
</evidence>
<protein>
    <submittedName>
        <fullName evidence="4">Polysaccharide deacetylase family protein</fullName>
    </submittedName>
</protein>
<comment type="subcellular location">
    <subcellularLocation>
        <location evidence="1">Secreted</location>
    </subcellularLocation>
</comment>
<dbReference type="SUPFAM" id="SSF88713">
    <property type="entry name" value="Glycoside hydrolase/deacetylase"/>
    <property type="match status" value="1"/>
</dbReference>
<dbReference type="InterPro" id="IPR011330">
    <property type="entry name" value="Glyco_hydro/deAcase_b/a-brl"/>
</dbReference>
<keyword evidence="2" id="KW-0732">Signal</keyword>
<dbReference type="EMBL" id="CP063185">
    <property type="protein sequence ID" value="QYC74468.1"/>
    <property type="molecule type" value="Genomic_DNA"/>
</dbReference>
<dbReference type="Pfam" id="PF01522">
    <property type="entry name" value="Polysacc_deac_1"/>
    <property type="match status" value="1"/>
</dbReference>